<gene>
    <name evidence="2" type="ORF">PC113_g20516</name>
</gene>
<name>A0A8T0YGA0_9STRA</name>
<accession>A0A8T0YGA0</accession>
<evidence type="ECO:0000256" key="1">
    <source>
        <dbReference type="SAM" id="MobiDB-lite"/>
    </source>
</evidence>
<feature type="region of interest" description="Disordered" evidence="1">
    <location>
        <begin position="24"/>
        <end position="56"/>
    </location>
</feature>
<proteinExistence type="predicted"/>
<protein>
    <submittedName>
        <fullName evidence="2">Uncharacterized protein</fullName>
    </submittedName>
</protein>
<evidence type="ECO:0000313" key="2">
    <source>
        <dbReference type="EMBL" id="KAG2833762.1"/>
    </source>
</evidence>
<sequence>MEGLNQSKLRNFNLRVSLPDLAVSEKSQEMLQQPPGSSPGRQRRERSSLGLRSKESRNGAIASKFLQAEFEDVDPSHDDVVPAAFVTSEMGGFSMTYHGYKAIGASSQL</sequence>
<evidence type="ECO:0000313" key="3">
    <source>
        <dbReference type="Proteomes" id="UP000735874"/>
    </source>
</evidence>
<dbReference type="Proteomes" id="UP000735874">
    <property type="component" value="Unassembled WGS sequence"/>
</dbReference>
<dbReference type="EMBL" id="RCMG01001193">
    <property type="protein sequence ID" value="KAG2833762.1"/>
    <property type="molecule type" value="Genomic_DNA"/>
</dbReference>
<reference evidence="2" key="1">
    <citation type="submission" date="2018-10" db="EMBL/GenBank/DDBJ databases">
        <title>Effector identification in a new, highly contiguous assembly of the strawberry crown rot pathogen Phytophthora cactorum.</title>
        <authorList>
            <person name="Armitage A.D."/>
            <person name="Nellist C.F."/>
            <person name="Bates H."/>
            <person name="Vickerstaff R.J."/>
            <person name="Harrison R.J."/>
        </authorList>
    </citation>
    <scope>NUCLEOTIDE SEQUENCE</scope>
    <source>
        <strain evidence="2">15-7</strain>
    </source>
</reference>
<comment type="caution">
    <text evidence="2">The sequence shown here is derived from an EMBL/GenBank/DDBJ whole genome shotgun (WGS) entry which is preliminary data.</text>
</comment>
<dbReference type="AlphaFoldDB" id="A0A8T0YGA0"/>
<organism evidence="2 3">
    <name type="scientific">Phytophthora cactorum</name>
    <dbReference type="NCBI Taxonomy" id="29920"/>
    <lineage>
        <taxon>Eukaryota</taxon>
        <taxon>Sar</taxon>
        <taxon>Stramenopiles</taxon>
        <taxon>Oomycota</taxon>
        <taxon>Peronosporomycetes</taxon>
        <taxon>Peronosporales</taxon>
        <taxon>Peronosporaceae</taxon>
        <taxon>Phytophthora</taxon>
    </lineage>
</organism>